<dbReference type="KEGG" id="adin:H7849_01695"/>
<keyword evidence="2" id="KW-1134">Transmembrane beta strand</keyword>
<dbReference type="NCBIfam" id="TIGR01845">
    <property type="entry name" value="outer_NodT"/>
    <property type="match status" value="1"/>
</dbReference>
<dbReference type="GO" id="GO:0015562">
    <property type="term" value="F:efflux transmembrane transporter activity"/>
    <property type="evidence" value="ECO:0007669"/>
    <property type="project" value="InterPro"/>
</dbReference>
<keyword evidence="4" id="KW-1185">Reference proteome</keyword>
<keyword evidence="2" id="KW-0564">Palmitate</keyword>
<keyword evidence="2" id="KW-0472">Membrane</keyword>
<proteinExistence type="inferred from homology"/>
<dbReference type="Gene3D" id="2.20.200.10">
    <property type="entry name" value="Outer membrane efflux proteins (OEP)"/>
    <property type="match status" value="1"/>
</dbReference>
<dbReference type="Proteomes" id="UP000515312">
    <property type="component" value="Chromosome"/>
</dbReference>
<reference evidence="3 4" key="1">
    <citation type="submission" date="2020-08" db="EMBL/GenBank/DDBJ databases">
        <title>Edaphobacter telluris sp. nov. and Acidobacterium dinghuensis sp. nov., two acidobacteria isolated from forest soil.</title>
        <authorList>
            <person name="Fu J."/>
            <person name="Qiu L."/>
        </authorList>
    </citation>
    <scope>NUCLEOTIDE SEQUENCE [LARGE SCALE GENOMIC DNA]</scope>
    <source>
        <strain evidence="3">4Y35</strain>
    </source>
</reference>
<dbReference type="Pfam" id="PF02321">
    <property type="entry name" value="OEP"/>
    <property type="match status" value="2"/>
</dbReference>
<dbReference type="SUPFAM" id="SSF56954">
    <property type="entry name" value="Outer membrane efflux proteins (OEP)"/>
    <property type="match status" value="1"/>
</dbReference>
<evidence type="ECO:0000313" key="4">
    <source>
        <dbReference type="Proteomes" id="UP000515312"/>
    </source>
</evidence>
<name>A0A7G8BJM6_9BACT</name>
<dbReference type="PANTHER" id="PTHR30203">
    <property type="entry name" value="OUTER MEMBRANE CATION EFFLUX PROTEIN"/>
    <property type="match status" value="1"/>
</dbReference>
<dbReference type="Gene3D" id="1.20.1600.10">
    <property type="entry name" value="Outer membrane efflux proteins (OEP)"/>
    <property type="match status" value="1"/>
</dbReference>
<accession>A0A7G8BJM6</accession>
<evidence type="ECO:0000256" key="1">
    <source>
        <dbReference type="ARBA" id="ARBA00007613"/>
    </source>
</evidence>
<organism evidence="3 4">
    <name type="scientific">Alloacidobacterium dinghuense</name>
    <dbReference type="NCBI Taxonomy" id="2763107"/>
    <lineage>
        <taxon>Bacteria</taxon>
        <taxon>Pseudomonadati</taxon>
        <taxon>Acidobacteriota</taxon>
        <taxon>Terriglobia</taxon>
        <taxon>Terriglobales</taxon>
        <taxon>Acidobacteriaceae</taxon>
        <taxon>Alloacidobacterium</taxon>
    </lineage>
</organism>
<protein>
    <submittedName>
        <fullName evidence="3">Efflux transporter outer membrane subunit</fullName>
    </submittedName>
</protein>
<evidence type="ECO:0000313" key="3">
    <source>
        <dbReference type="EMBL" id="QNI32746.1"/>
    </source>
</evidence>
<dbReference type="GO" id="GO:0005886">
    <property type="term" value="C:plasma membrane"/>
    <property type="evidence" value="ECO:0007669"/>
    <property type="project" value="UniProtKB-SubCell"/>
</dbReference>
<comment type="subcellular location">
    <subcellularLocation>
        <location evidence="2">Cell membrane</location>
        <topology evidence="2">Lipid-anchor</topology>
    </subcellularLocation>
</comment>
<dbReference type="InterPro" id="IPR010131">
    <property type="entry name" value="MdtP/NodT-like"/>
</dbReference>
<dbReference type="RefSeq" id="WP_186743700.1">
    <property type="nucleotide sequence ID" value="NZ_CP060394.1"/>
</dbReference>
<keyword evidence="2" id="KW-0812">Transmembrane</keyword>
<gene>
    <name evidence="3" type="ORF">H7849_01695</name>
</gene>
<dbReference type="EMBL" id="CP060394">
    <property type="protein sequence ID" value="QNI32746.1"/>
    <property type="molecule type" value="Genomic_DNA"/>
</dbReference>
<sequence length="469" mass="50657">MALFSVILLTGCTVGPKYRPPSVQLQPFHNAPAIADRGTGSAAPPLDSWWTGFRDPELTRIVQRALDQNLDLQAAMTRVLQARAVAKEAGAKRLPSGTLNAQAEALRQSLEGRIGRYSTILPNFNRNQAYYDLNIGATWEADIFGSLKRSAEAATAEAQAAEAQHMGTRVSIAADAADAYFQIRGAQLRIQVAQEQIKTDDHLVRLVRQRKEAGIASDREFAQAEALLSQAKATVPALAIILESQLNRLDVLLGVQPGTYAAELTTPTDIPVVPAISTAGPASDLLRRRPDIIAAERQLAASNARIGQALAEYYPKVSLAGLIGNESIAPGNLFKEKTFQPSAVAGLRWRLFDFGRVDAEVKQARGANAEALLLYRNSVLRGAEDVEDAFSALSQSEARRDETLKEITALQRVRDLSQQSYTVGVIPLTDVLDADRQLLVAKDDLAVSRESAARSAVASFRALGGGWTP</sequence>
<dbReference type="AlphaFoldDB" id="A0A7G8BJM6"/>
<dbReference type="InterPro" id="IPR003423">
    <property type="entry name" value="OMP_efflux"/>
</dbReference>
<dbReference type="PANTHER" id="PTHR30203:SF25">
    <property type="entry name" value="OUTER MEMBRANE PROTEIN-RELATED"/>
    <property type="match status" value="1"/>
</dbReference>
<evidence type="ECO:0000256" key="2">
    <source>
        <dbReference type="RuleBase" id="RU362097"/>
    </source>
</evidence>
<comment type="similarity">
    <text evidence="1 2">Belongs to the outer membrane factor (OMF) (TC 1.B.17) family.</text>
</comment>
<keyword evidence="2" id="KW-0449">Lipoprotein</keyword>